<protein>
    <submittedName>
        <fullName evidence="4">Histidine phosphatase superfamily</fullName>
    </submittedName>
</protein>
<dbReference type="AlphaFoldDB" id="A0A1Y1ZTK3"/>
<name>A0A1Y1ZTK3_9PLEO</name>
<reference evidence="4 5" key="1">
    <citation type="submission" date="2016-07" db="EMBL/GenBank/DDBJ databases">
        <title>Pervasive Adenine N6-methylation of Active Genes in Fungi.</title>
        <authorList>
            <consortium name="DOE Joint Genome Institute"/>
            <person name="Mondo S.J."/>
            <person name="Dannebaum R.O."/>
            <person name="Kuo R.C."/>
            <person name="Labutti K."/>
            <person name="Haridas S."/>
            <person name="Kuo A."/>
            <person name="Salamov A."/>
            <person name="Ahrendt S.R."/>
            <person name="Lipzen A."/>
            <person name="Sullivan W."/>
            <person name="Andreopoulos W.B."/>
            <person name="Clum A."/>
            <person name="Lindquist E."/>
            <person name="Daum C."/>
            <person name="Ramamoorthy G.K."/>
            <person name="Gryganskyi A."/>
            <person name="Culley D."/>
            <person name="Magnuson J.K."/>
            <person name="James T.Y."/>
            <person name="O'Malley M.A."/>
            <person name="Stajich J.E."/>
            <person name="Spatafora J.W."/>
            <person name="Visel A."/>
            <person name="Grigoriev I.V."/>
        </authorList>
    </citation>
    <scope>NUCLEOTIDE SEQUENCE [LARGE SCALE GENOMIC DNA]</scope>
    <source>
        <strain evidence="4 5">CBS 115471</strain>
    </source>
</reference>
<dbReference type="Proteomes" id="UP000193144">
    <property type="component" value="Unassembled WGS sequence"/>
</dbReference>
<dbReference type="PANTHER" id="PTHR46517:SF1">
    <property type="entry name" value="FRUCTOSE-2,6-BISPHOSPHATASE TIGAR"/>
    <property type="match status" value="1"/>
</dbReference>
<feature type="binding site" evidence="2">
    <location>
        <begin position="7"/>
        <end position="14"/>
    </location>
    <ligand>
        <name>substrate</name>
    </ligand>
</feature>
<dbReference type="CDD" id="cd07067">
    <property type="entry name" value="HP_PGM_like"/>
    <property type="match status" value="1"/>
</dbReference>
<dbReference type="GO" id="GO:0005829">
    <property type="term" value="C:cytosol"/>
    <property type="evidence" value="ECO:0007669"/>
    <property type="project" value="TreeGrafter"/>
</dbReference>
<keyword evidence="1" id="KW-0378">Hydrolase</keyword>
<dbReference type="GO" id="GO:0043456">
    <property type="term" value="P:regulation of pentose-phosphate shunt"/>
    <property type="evidence" value="ECO:0007669"/>
    <property type="project" value="TreeGrafter"/>
</dbReference>
<evidence type="ECO:0000256" key="1">
    <source>
        <dbReference type="ARBA" id="ARBA00022801"/>
    </source>
</evidence>
<dbReference type="GO" id="GO:0045820">
    <property type="term" value="P:negative regulation of glycolytic process"/>
    <property type="evidence" value="ECO:0007669"/>
    <property type="project" value="TreeGrafter"/>
</dbReference>
<dbReference type="SUPFAM" id="SSF53254">
    <property type="entry name" value="Phosphoglycerate mutase-like"/>
    <property type="match status" value="1"/>
</dbReference>
<evidence type="ECO:0000256" key="2">
    <source>
        <dbReference type="PIRSR" id="PIRSR613078-2"/>
    </source>
</evidence>
<evidence type="ECO:0000313" key="5">
    <source>
        <dbReference type="Proteomes" id="UP000193144"/>
    </source>
</evidence>
<dbReference type="STRING" id="1231657.A0A1Y1ZTK3"/>
<dbReference type="InterPro" id="IPR051695">
    <property type="entry name" value="Phosphoglycerate_Mutase"/>
</dbReference>
<evidence type="ECO:0000256" key="3">
    <source>
        <dbReference type="SAM" id="MobiDB-lite"/>
    </source>
</evidence>
<feature type="compositionally biased region" description="Basic and acidic residues" evidence="3">
    <location>
        <begin position="111"/>
        <end position="122"/>
    </location>
</feature>
<dbReference type="GO" id="GO:0004331">
    <property type="term" value="F:fructose-2,6-bisphosphate 2-phosphatase activity"/>
    <property type="evidence" value="ECO:0007669"/>
    <property type="project" value="TreeGrafter"/>
</dbReference>
<dbReference type="Gene3D" id="3.40.50.1240">
    <property type="entry name" value="Phosphoglycerate mutase-like"/>
    <property type="match status" value="1"/>
</dbReference>
<feature type="region of interest" description="Disordered" evidence="3">
    <location>
        <begin position="316"/>
        <end position="347"/>
    </location>
</feature>
<dbReference type="EMBL" id="MCFA01000040">
    <property type="protein sequence ID" value="ORY13564.1"/>
    <property type="molecule type" value="Genomic_DNA"/>
</dbReference>
<dbReference type="PANTHER" id="PTHR46517">
    <property type="entry name" value="FRUCTOSE-2,6-BISPHOSPHATASE TIGAR"/>
    <property type="match status" value="1"/>
</dbReference>
<keyword evidence="5" id="KW-1185">Reference proteome</keyword>
<dbReference type="OrthoDB" id="354304at2759"/>
<dbReference type="InterPro" id="IPR029033">
    <property type="entry name" value="His_PPase_superfam"/>
</dbReference>
<dbReference type="Pfam" id="PF00300">
    <property type="entry name" value="His_Phos_1"/>
    <property type="match status" value="1"/>
</dbReference>
<evidence type="ECO:0000313" key="4">
    <source>
        <dbReference type="EMBL" id="ORY13564.1"/>
    </source>
</evidence>
<proteinExistence type="predicted"/>
<feature type="binding site" evidence="2">
    <location>
        <position position="59"/>
    </location>
    <ligand>
        <name>substrate</name>
    </ligand>
</feature>
<accession>A0A1Y1ZTK3</accession>
<dbReference type="PROSITE" id="PS00175">
    <property type="entry name" value="PG_MUTASE"/>
    <property type="match status" value="1"/>
</dbReference>
<dbReference type="InterPro" id="IPR013078">
    <property type="entry name" value="His_Pase_superF_clade-1"/>
</dbReference>
<dbReference type="InterPro" id="IPR001345">
    <property type="entry name" value="PG/BPGM_mutase_AS"/>
</dbReference>
<organism evidence="4 5">
    <name type="scientific">Clohesyomyces aquaticus</name>
    <dbReference type="NCBI Taxonomy" id="1231657"/>
    <lineage>
        <taxon>Eukaryota</taxon>
        <taxon>Fungi</taxon>
        <taxon>Dikarya</taxon>
        <taxon>Ascomycota</taxon>
        <taxon>Pezizomycotina</taxon>
        <taxon>Dothideomycetes</taxon>
        <taxon>Pleosporomycetidae</taxon>
        <taxon>Pleosporales</taxon>
        <taxon>Lindgomycetaceae</taxon>
        <taxon>Clohesyomyces</taxon>
    </lineage>
</organism>
<sequence length="347" mass="38142">MRLFLIRHGETVDNVAQVYAGSRDSELTNHGHQQATRLGQHFKTLGLEFTHIFSSHLRRAFKTASLIREAQIKAIASDGSVSAVPDVVQVPALMEQDFGFYEGKKWYEKPADSRSSGKDAHRQAHSSEPGFVDVESKESMAQRADRFIDEHLLPLFDLSAASSDKAVAIVSHGILLSVLWKRFLLRLPRKSVSLSPELLANGRFQSLEHLGAWSNTAYLELDLNNVATQEPSDDTPRFSVPIPGPQSSIADEDDTQDNVGREAVQQDAVNAAVVNGKDTVNDNSAPMRSVVQPLSTKLTEGWTMTVKTINSRDHVKGLKRTGGGVGSSAHDASQKSIESFFKRRKLG</sequence>
<comment type="caution">
    <text evidence="4">The sequence shown here is derived from an EMBL/GenBank/DDBJ whole genome shotgun (WGS) entry which is preliminary data.</text>
</comment>
<gene>
    <name evidence="4" type="ORF">BCR34DRAFT_480757</name>
</gene>
<feature type="region of interest" description="Disordered" evidence="3">
    <location>
        <begin position="111"/>
        <end position="136"/>
    </location>
</feature>
<dbReference type="SMART" id="SM00855">
    <property type="entry name" value="PGAM"/>
    <property type="match status" value="1"/>
</dbReference>